<reference evidence="2 3" key="1">
    <citation type="submission" date="2016-10" db="EMBL/GenBank/DDBJ databases">
        <authorList>
            <person name="Cai Z."/>
        </authorList>
    </citation>
    <scope>NUCLEOTIDE SEQUENCE [LARGE SCALE GENOMIC DNA]</scope>
</reference>
<dbReference type="AlphaFoldDB" id="A0A383VUD0"/>
<dbReference type="InterPro" id="IPR040320">
    <property type="entry name" value="At4g37920-like"/>
</dbReference>
<sequence>MHSAKLSTCLRNAPGQLRNVVLQTPVCSLQQHRRARQPDMPARQPVCTCAQPSSSIQDTQPEQVQKLGEQQQQQQQQQQTSTTQPASRSTSSSNEAAGGSSSSSSKSGSSSSSAADAGAASPAGAAPAAAAAAAAVAAAAAPPGAGRVSAQPLVSPKAEAQLSLAQYQEIYDRLIRVFQERPRDDWKKLIVFSKQWEQHKQGVMDRVRSLADAEPDVDQKMRLRRLFRSLQGVDEEVGRYNSVLAKFLAAPQEEWEAVLAVYRGDLQKPFFEHMQCLVAAAKDDAARKEELVMVNTRLLALCAAHDSVAADTTKLEAAAEVYRDLLSSISSVEEADAKMAELASAGKIDPAFLQISAKAYGAARDTNMSLDEAKWVSYRLYLRARDYFDRQQPREKRILEYLVTIRDRAERSRQLDAAVTPGPTKYTDSHDYMWSSPARLYAVLEGTLRAYDAMQSAATSRMGSSEAATTPWKVRAMRELRDEIRRRYL</sequence>
<dbReference type="Proteomes" id="UP000256970">
    <property type="component" value="Unassembled WGS sequence"/>
</dbReference>
<organism evidence="2 3">
    <name type="scientific">Tetradesmus obliquus</name>
    <name type="common">Green alga</name>
    <name type="synonym">Acutodesmus obliquus</name>
    <dbReference type="NCBI Taxonomy" id="3088"/>
    <lineage>
        <taxon>Eukaryota</taxon>
        <taxon>Viridiplantae</taxon>
        <taxon>Chlorophyta</taxon>
        <taxon>core chlorophytes</taxon>
        <taxon>Chlorophyceae</taxon>
        <taxon>CS clade</taxon>
        <taxon>Sphaeropleales</taxon>
        <taxon>Scenedesmaceae</taxon>
        <taxon>Tetradesmus</taxon>
    </lineage>
</organism>
<accession>A0A383VUD0</accession>
<dbReference type="PANTHER" id="PTHR31755:SF3">
    <property type="entry name" value="EXOCYST COMPLEX COMPONENT SEC6"/>
    <property type="match status" value="1"/>
</dbReference>
<protein>
    <submittedName>
        <fullName evidence="2">Uncharacterized protein</fullName>
    </submittedName>
</protein>
<dbReference type="EMBL" id="FNXT01000853">
    <property type="protein sequence ID" value="SZX68374.1"/>
    <property type="molecule type" value="Genomic_DNA"/>
</dbReference>
<evidence type="ECO:0000313" key="2">
    <source>
        <dbReference type="EMBL" id="SZX68374.1"/>
    </source>
</evidence>
<proteinExistence type="predicted"/>
<keyword evidence="3" id="KW-1185">Reference proteome</keyword>
<feature type="compositionally biased region" description="Low complexity" evidence="1">
    <location>
        <begin position="70"/>
        <end position="120"/>
    </location>
</feature>
<feature type="region of interest" description="Disordered" evidence="1">
    <location>
        <begin position="32"/>
        <end position="120"/>
    </location>
</feature>
<gene>
    <name evidence="2" type="ORF">BQ4739_LOCUS8732</name>
</gene>
<name>A0A383VUD0_TETOB</name>
<evidence type="ECO:0000313" key="3">
    <source>
        <dbReference type="Proteomes" id="UP000256970"/>
    </source>
</evidence>
<evidence type="ECO:0000256" key="1">
    <source>
        <dbReference type="SAM" id="MobiDB-lite"/>
    </source>
</evidence>
<dbReference type="PANTHER" id="PTHR31755">
    <property type="entry name" value="FOLATE RECEPTOR-LIKE"/>
    <property type="match status" value="1"/>
</dbReference>
<feature type="compositionally biased region" description="Polar residues" evidence="1">
    <location>
        <begin position="50"/>
        <end position="63"/>
    </location>
</feature>